<reference evidence="2" key="1">
    <citation type="submission" date="2015-10" db="EMBL/GenBank/DDBJ databases">
        <title>Complete Genome Sequence of Aeromonas schubertii strain WL1483.</title>
        <authorList>
            <person name="Liu L."/>
        </authorList>
    </citation>
    <scope>NUCLEOTIDE SEQUENCE [LARGE SCALE GENOMIC DNA]</scope>
    <source>
        <strain evidence="2">WL1483</strain>
    </source>
</reference>
<dbReference type="Proteomes" id="UP000058114">
    <property type="component" value="Chromosome"/>
</dbReference>
<name>A0A0S2SNR1_9GAMM</name>
<evidence type="ECO:0000313" key="2">
    <source>
        <dbReference type="Proteomes" id="UP000058114"/>
    </source>
</evidence>
<gene>
    <name evidence="1" type="ORF">WL1483_3895</name>
</gene>
<dbReference type="EMBL" id="CP013067">
    <property type="protein sequence ID" value="ALP43314.1"/>
    <property type="molecule type" value="Genomic_DNA"/>
</dbReference>
<evidence type="ECO:0000313" key="1">
    <source>
        <dbReference type="EMBL" id="ALP43314.1"/>
    </source>
</evidence>
<sequence>MLVRCGILCGRFSISSRVIFSLHFTAFTAQSTDTARGATDPHADQSALYGRGNNPFHGVDIGACDLIECFIHAVLLGPLFKCLTDPFTSSPFTHPFEHAATGAFTGQHLEQHGVSHQGTNGSRSPSLGIPHGGLARNIGGFFACQLQLLAIREMCGLLIGIDA</sequence>
<accession>A0A0S2SNR1</accession>
<protein>
    <submittedName>
        <fullName evidence="1">Uncharacterized protein</fullName>
    </submittedName>
</protein>
<dbReference type="KEGG" id="asr:WL1483_3895"/>
<reference evidence="1 2" key="2">
    <citation type="journal article" date="2016" name="Genome Announc.">
        <title>Complete Genome Sequence of the Highly Virulent Aeromonas schubertii Strain WL1483, Isolated from Diseased Snakehead Fish (Channa argus) in China.</title>
        <authorList>
            <person name="Liu L."/>
            <person name="Li N."/>
            <person name="Zhang D."/>
            <person name="Fu X."/>
            <person name="Shi C."/>
            <person name="Lin Q."/>
            <person name="Hao G."/>
        </authorList>
    </citation>
    <scope>NUCLEOTIDE SEQUENCE [LARGE SCALE GENOMIC DNA]</scope>
    <source>
        <strain evidence="1 2">WL1483</strain>
    </source>
</reference>
<organism evidence="1 2">
    <name type="scientific">Aeromonas schubertii</name>
    <dbReference type="NCBI Taxonomy" id="652"/>
    <lineage>
        <taxon>Bacteria</taxon>
        <taxon>Pseudomonadati</taxon>
        <taxon>Pseudomonadota</taxon>
        <taxon>Gammaproteobacteria</taxon>
        <taxon>Aeromonadales</taxon>
        <taxon>Aeromonadaceae</taxon>
        <taxon>Aeromonas</taxon>
    </lineage>
</organism>
<dbReference type="AlphaFoldDB" id="A0A0S2SNR1"/>
<proteinExistence type="predicted"/>